<keyword evidence="7" id="KW-0812">Transmembrane</keyword>
<protein>
    <recommendedName>
        <fullName evidence="6">Outer membrane protein assembly factor BamD</fullName>
    </recommendedName>
</protein>
<dbReference type="AlphaFoldDB" id="A0A5D0RH44"/>
<dbReference type="GO" id="GO:1990063">
    <property type="term" value="C:Bam protein complex"/>
    <property type="evidence" value="ECO:0007669"/>
    <property type="project" value="TreeGrafter"/>
</dbReference>
<dbReference type="InterPro" id="IPR039565">
    <property type="entry name" value="BamD-like"/>
</dbReference>
<keyword evidence="2 6" id="KW-0472">Membrane</keyword>
<dbReference type="SUPFAM" id="SSF48452">
    <property type="entry name" value="TPR-like"/>
    <property type="match status" value="1"/>
</dbReference>
<keyword evidence="7" id="KW-1133">Transmembrane helix</keyword>
<comment type="subcellular location">
    <subcellularLocation>
        <location evidence="6">Cell outer membrane</location>
        <topology evidence="6">Lipid-anchor</topology>
    </subcellularLocation>
</comment>
<dbReference type="CDD" id="cd15830">
    <property type="entry name" value="BamD"/>
    <property type="match status" value="1"/>
</dbReference>
<keyword evidence="1 6" id="KW-0732">Signal</keyword>
<keyword evidence="10" id="KW-1185">Reference proteome</keyword>
<name>A0A5D0RH44_9RHOB</name>
<evidence type="ECO:0000256" key="4">
    <source>
        <dbReference type="ARBA" id="ARBA00023237"/>
    </source>
</evidence>
<evidence type="ECO:0000259" key="8">
    <source>
        <dbReference type="Pfam" id="PF13525"/>
    </source>
</evidence>
<dbReference type="Proteomes" id="UP000322080">
    <property type="component" value="Unassembled WGS sequence"/>
</dbReference>
<evidence type="ECO:0000313" key="10">
    <source>
        <dbReference type="Proteomes" id="UP000322080"/>
    </source>
</evidence>
<dbReference type="PANTHER" id="PTHR37423:SF1">
    <property type="entry name" value="OUTER MEMBRANE PROTEIN ASSEMBLY FACTOR BAMD"/>
    <property type="match status" value="1"/>
</dbReference>
<proteinExistence type="inferred from homology"/>
<comment type="subunit">
    <text evidence="6">Part of the Bam complex.</text>
</comment>
<dbReference type="GO" id="GO:0043165">
    <property type="term" value="P:Gram-negative-bacterium-type cell outer membrane assembly"/>
    <property type="evidence" value="ECO:0007669"/>
    <property type="project" value="UniProtKB-UniRule"/>
</dbReference>
<feature type="domain" description="Outer membrane lipoprotein BamD-like" evidence="8">
    <location>
        <begin position="61"/>
        <end position="255"/>
    </location>
</feature>
<keyword evidence="4 6" id="KW-0998">Cell outer membrane</keyword>
<comment type="function">
    <text evidence="6">Part of the outer membrane protein assembly complex, which is involved in assembly and insertion of beta-barrel proteins into the outer membrane.</text>
</comment>
<evidence type="ECO:0000256" key="2">
    <source>
        <dbReference type="ARBA" id="ARBA00023136"/>
    </source>
</evidence>
<reference evidence="9 10" key="1">
    <citation type="submission" date="2019-08" db="EMBL/GenBank/DDBJ databases">
        <title>Identification of a novel species of the genus Boseongicola.</title>
        <authorList>
            <person name="Zhang X.-Q."/>
        </authorList>
    </citation>
    <scope>NUCLEOTIDE SEQUENCE [LARGE SCALE GENOMIC DNA]</scope>
    <source>
        <strain evidence="9 10">HY14</strain>
    </source>
</reference>
<evidence type="ECO:0000256" key="7">
    <source>
        <dbReference type="SAM" id="Phobius"/>
    </source>
</evidence>
<accession>A0A5D0RH44</accession>
<comment type="similarity">
    <text evidence="6">Belongs to the BamD family.</text>
</comment>
<feature type="transmembrane region" description="Helical" evidence="7">
    <location>
        <begin position="21"/>
        <end position="44"/>
    </location>
</feature>
<dbReference type="PROSITE" id="PS51257">
    <property type="entry name" value="PROKAR_LIPOPROTEIN"/>
    <property type="match status" value="1"/>
</dbReference>
<evidence type="ECO:0000313" key="9">
    <source>
        <dbReference type="EMBL" id="TYB80927.1"/>
    </source>
</evidence>
<evidence type="ECO:0000256" key="3">
    <source>
        <dbReference type="ARBA" id="ARBA00023139"/>
    </source>
</evidence>
<keyword evidence="3 6" id="KW-0564">Palmitate</keyword>
<evidence type="ECO:0000256" key="1">
    <source>
        <dbReference type="ARBA" id="ARBA00022729"/>
    </source>
</evidence>
<dbReference type="PANTHER" id="PTHR37423">
    <property type="entry name" value="SOLUBLE LYTIC MUREIN TRANSGLYCOSYLASE-RELATED"/>
    <property type="match status" value="1"/>
</dbReference>
<dbReference type="InterPro" id="IPR017689">
    <property type="entry name" value="BamD"/>
</dbReference>
<gene>
    <name evidence="6" type="primary">bamD</name>
    <name evidence="9" type="ORF">FVF75_10770</name>
</gene>
<dbReference type="GO" id="GO:0051205">
    <property type="term" value="P:protein insertion into membrane"/>
    <property type="evidence" value="ECO:0007669"/>
    <property type="project" value="UniProtKB-UniRule"/>
</dbReference>
<dbReference type="NCBIfam" id="TIGR03302">
    <property type="entry name" value="OM_YfiO"/>
    <property type="match status" value="1"/>
</dbReference>
<keyword evidence="5 6" id="KW-0449">Lipoprotein</keyword>
<evidence type="ECO:0000256" key="5">
    <source>
        <dbReference type="ARBA" id="ARBA00023288"/>
    </source>
</evidence>
<dbReference type="RefSeq" id="WP_148377990.1">
    <property type="nucleotide sequence ID" value="NZ_VSIY01000009.1"/>
</dbReference>
<organism evidence="9 10">
    <name type="scientific">Maritimibacter fusiformis</name>
    <dbReference type="NCBI Taxonomy" id="2603819"/>
    <lineage>
        <taxon>Bacteria</taxon>
        <taxon>Pseudomonadati</taxon>
        <taxon>Pseudomonadota</taxon>
        <taxon>Alphaproteobacteria</taxon>
        <taxon>Rhodobacterales</taxon>
        <taxon>Roseobacteraceae</taxon>
        <taxon>Maritimibacter</taxon>
    </lineage>
</organism>
<dbReference type="Pfam" id="PF13525">
    <property type="entry name" value="YfiO"/>
    <property type="match status" value="1"/>
</dbReference>
<evidence type="ECO:0000256" key="6">
    <source>
        <dbReference type="HAMAP-Rule" id="MF_00922"/>
    </source>
</evidence>
<dbReference type="InterPro" id="IPR011990">
    <property type="entry name" value="TPR-like_helical_dom_sf"/>
</dbReference>
<sequence length="304" mass="34370">MGDTRQDEKARRSALKRTAQGAAITVLAVSLAGCSGGGGGGGWFSNLFGGNAVESKPIEEYTAEEIYKRAEFDLEEGDFDSAAKWFGEVERLYPYSSWAKRALVMQAYAFHKDGEFEESRAAAQRFIDFYPGDEDAAYAQYLLALSYYDQIDAIGRDQGLTFQALQALRDVIERYPDTEYARSAILKFDLAFDHLAAKEMEIGRYYLKRKHYTAGINRFRVVVEQFQTTSHTPEALHRLVESYLILGFTDEAQTAGAILGHNFRSTKWYEDSYELLTKAGLQPEAKGSNWLTALYRQLIKGEWL</sequence>
<dbReference type="EMBL" id="VSIY01000009">
    <property type="protein sequence ID" value="TYB80927.1"/>
    <property type="molecule type" value="Genomic_DNA"/>
</dbReference>
<comment type="caution">
    <text evidence="9">The sequence shown here is derived from an EMBL/GenBank/DDBJ whole genome shotgun (WGS) entry which is preliminary data.</text>
</comment>
<dbReference type="HAMAP" id="MF_00922">
    <property type="entry name" value="OM_assembly_BamD"/>
    <property type="match status" value="1"/>
</dbReference>
<dbReference type="Gene3D" id="1.25.40.10">
    <property type="entry name" value="Tetratricopeptide repeat domain"/>
    <property type="match status" value="1"/>
</dbReference>